<reference evidence="1 2" key="1">
    <citation type="journal article" date="2019" name="Int. J. Syst. Evol. Microbiol.">
        <title>The Global Catalogue of Microorganisms (GCM) 10K type strain sequencing project: providing services to taxonomists for standard genome sequencing and annotation.</title>
        <authorList>
            <consortium name="The Broad Institute Genomics Platform"/>
            <consortium name="The Broad Institute Genome Sequencing Center for Infectious Disease"/>
            <person name="Wu L."/>
            <person name="Ma J."/>
        </authorList>
    </citation>
    <scope>NUCLEOTIDE SEQUENCE [LARGE SCALE GENOMIC DNA]</scope>
    <source>
        <strain evidence="1 2">CGMCC 1.12237</strain>
    </source>
</reference>
<comment type="caution">
    <text evidence="1">The sequence shown here is derived from an EMBL/GenBank/DDBJ whole genome shotgun (WGS) entry which is preliminary data.</text>
</comment>
<gene>
    <name evidence="1" type="ORF">ACFPJ5_01860</name>
</gene>
<protein>
    <submittedName>
        <fullName evidence="1">Uncharacterized protein</fullName>
    </submittedName>
</protein>
<sequence>MQEQLSLACESCGRGLADDSFALSVTSDAGERRAYECGCGAVTISVVRE</sequence>
<dbReference type="EMBL" id="JBHSKX010000001">
    <property type="protein sequence ID" value="MFC5365666.1"/>
    <property type="molecule type" value="Genomic_DNA"/>
</dbReference>
<proteinExistence type="predicted"/>
<dbReference type="RefSeq" id="WP_227229048.1">
    <property type="nucleotide sequence ID" value="NZ_JAJCVJ010000001.1"/>
</dbReference>
<accession>A0ABD5R749</accession>
<dbReference type="Proteomes" id="UP001596201">
    <property type="component" value="Unassembled WGS sequence"/>
</dbReference>
<name>A0ABD5R749_9EURY</name>
<organism evidence="1 2">
    <name type="scientific">Salinirubrum litoreum</name>
    <dbReference type="NCBI Taxonomy" id="1126234"/>
    <lineage>
        <taxon>Archaea</taxon>
        <taxon>Methanobacteriati</taxon>
        <taxon>Methanobacteriota</taxon>
        <taxon>Stenosarchaea group</taxon>
        <taxon>Halobacteria</taxon>
        <taxon>Halobacteriales</taxon>
        <taxon>Haloferacaceae</taxon>
        <taxon>Salinirubrum</taxon>
    </lineage>
</organism>
<keyword evidence="2" id="KW-1185">Reference proteome</keyword>
<evidence type="ECO:0000313" key="2">
    <source>
        <dbReference type="Proteomes" id="UP001596201"/>
    </source>
</evidence>
<dbReference type="AlphaFoldDB" id="A0ABD5R749"/>
<evidence type="ECO:0000313" key="1">
    <source>
        <dbReference type="EMBL" id="MFC5365666.1"/>
    </source>
</evidence>